<feature type="transmembrane region" description="Helical" evidence="8">
    <location>
        <begin position="539"/>
        <end position="561"/>
    </location>
</feature>
<accession>A0A915ELL6</accession>
<dbReference type="GO" id="GO:0018996">
    <property type="term" value="P:molting cycle, collagen and cuticulin-based cuticle"/>
    <property type="evidence" value="ECO:0007669"/>
    <property type="project" value="TreeGrafter"/>
</dbReference>
<keyword evidence="7" id="KW-0325">Glycoprotein</keyword>
<feature type="transmembrane region" description="Helical" evidence="8">
    <location>
        <begin position="785"/>
        <end position="806"/>
    </location>
</feature>
<dbReference type="Gene3D" id="1.20.1640.10">
    <property type="entry name" value="Multidrug efflux transporter AcrB transmembrane domain"/>
    <property type="match status" value="1"/>
</dbReference>
<keyword evidence="3" id="KW-1003">Cell membrane</keyword>
<sequence length="981" mass="111591">MSGCTRALRRRSQQTECAEELRSDDQVLYRNQLQTRNQTSRVEDELTSRPNSTETMDIPLRTLPTLSSDGEKQAVLGKLGIILLYWTVFAAIEFINAIQQLGQNNKPRTAFTIRSEKGPKTMKLQAFLKQISLRNIFRLLGCSIGTYPVCFLLVAILMASFSLVDVFKEFLGSQGDPLVTTVLLRARDGGSMHRMRYLEEAVRLHNYLRKNLTLEFRPEDEPDKPVELVKYLEICGPFCDSNIVLDYFTEALKDEWKKWKLGQKRYESTQLVKKFLWNESPDDLQFVTTIKHIEAIIMTFKGSVSHPDDEAKMSQWEMKVYQFSSQLPNNSLIEMLVLGNEIVDYEMNKDAQKTAPYFLMGFFFMFTFVFYTLLAKWAKLALALGISLCPTLAITSTFGICSLIGLRTNSVMLLMPFLICGIGKCGDCRQTGLVLEEIGPSITITTLTNVITFGIGALTPTPEISLFCLATAIALGFAYLYTLVLFTPFIYFATLVENRSLKTQKDSPCSQMVRRKLNTFFNILCSFYCRILTNKVFVLLLSLGTLVYWYFAIMGTLNINAKLDTEKILPKQSPILEPHRLISHMVWAEYYPVTILVNNPLDIRSKQQLDRFNAMLDEFESLEKCKGKKFTQLWLRDYIQYCQMVKEFGFDYFSQEDQNTASNSTETGLDFSKLKEFLSSPFYKHYSVFLKMAKNNSANEVPVAKFWFLVTFHNTSSWDDRIDLMVEWRSVAQKYNDLNVTVWEVNGMFVDQMLSLKSLTLQTTVLTLACMTIVCAIFIQNPVSVATAVFAILSISIGVIGYLSWWHLNLDPVTLCAVLMSIGMSVDFTAHVSYHFQLTSKREIQMGEIVEVPLVTSRDKLFNAIQAIAWPMSQAGLSTVICVLPLIFLQNYIPLVFVKTVTLVAIWGLFHGLVLLPCFLAALPPKLLEMNCYKIVFRSKANRLPIVLSELDSSLLQDINSLNPATTYNTSELGDAKQTDT</sequence>
<feature type="transmembrane region" description="Helical" evidence="8">
    <location>
        <begin position="464"/>
        <end position="496"/>
    </location>
</feature>
<keyword evidence="4 8" id="KW-0812">Transmembrane</keyword>
<evidence type="ECO:0000256" key="1">
    <source>
        <dbReference type="ARBA" id="ARBA00004651"/>
    </source>
</evidence>
<dbReference type="GO" id="GO:0030659">
    <property type="term" value="C:cytoplasmic vesicle membrane"/>
    <property type="evidence" value="ECO:0007669"/>
    <property type="project" value="TreeGrafter"/>
</dbReference>
<dbReference type="PANTHER" id="PTHR10796">
    <property type="entry name" value="PATCHED-RELATED"/>
    <property type="match status" value="1"/>
</dbReference>
<name>A0A915ELL6_9BILA</name>
<dbReference type="GO" id="GO:0006897">
    <property type="term" value="P:endocytosis"/>
    <property type="evidence" value="ECO:0007669"/>
    <property type="project" value="TreeGrafter"/>
</dbReference>
<evidence type="ECO:0000256" key="8">
    <source>
        <dbReference type="SAM" id="Phobius"/>
    </source>
</evidence>
<dbReference type="FunFam" id="1.20.1640.10:FF:000013">
    <property type="entry name" value="PaTched Related family"/>
    <property type="match status" value="1"/>
</dbReference>
<evidence type="ECO:0000256" key="5">
    <source>
        <dbReference type="ARBA" id="ARBA00022989"/>
    </source>
</evidence>
<feature type="transmembrane region" description="Helical" evidence="8">
    <location>
        <begin position="901"/>
        <end position="923"/>
    </location>
</feature>
<feature type="transmembrane region" description="Helical" evidence="8">
    <location>
        <begin position="380"/>
        <end position="406"/>
    </location>
</feature>
<evidence type="ECO:0000256" key="2">
    <source>
        <dbReference type="ARBA" id="ARBA00005585"/>
    </source>
</evidence>
<dbReference type="GO" id="GO:0005886">
    <property type="term" value="C:plasma membrane"/>
    <property type="evidence" value="ECO:0007669"/>
    <property type="project" value="UniProtKB-SubCell"/>
</dbReference>
<reference evidence="11" key="1">
    <citation type="submission" date="2022-11" db="UniProtKB">
        <authorList>
            <consortium name="WormBaseParasite"/>
        </authorList>
    </citation>
    <scope>IDENTIFICATION</scope>
</reference>
<keyword evidence="6 8" id="KW-0472">Membrane</keyword>
<protein>
    <submittedName>
        <fullName evidence="11">SSD domain-containing protein</fullName>
    </submittedName>
</protein>
<feature type="transmembrane region" description="Helical" evidence="8">
    <location>
        <begin position="868"/>
        <end position="889"/>
    </location>
</feature>
<evidence type="ECO:0000256" key="3">
    <source>
        <dbReference type="ARBA" id="ARBA00022475"/>
    </source>
</evidence>
<dbReference type="AlphaFoldDB" id="A0A915ELL6"/>
<evidence type="ECO:0000256" key="7">
    <source>
        <dbReference type="ARBA" id="ARBA00023180"/>
    </source>
</evidence>
<feature type="transmembrane region" description="Helical" evidence="8">
    <location>
        <begin position="75"/>
        <end position="98"/>
    </location>
</feature>
<dbReference type="PROSITE" id="PS50156">
    <property type="entry name" value="SSD"/>
    <property type="match status" value="1"/>
</dbReference>
<feature type="transmembrane region" description="Helical" evidence="8">
    <location>
        <begin position="136"/>
        <end position="164"/>
    </location>
</feature>
<dbReference type="Proteomes" id="UP000887574">
    <property type="component" value="Unplaced"/>
</dbReference>
<proteinExistence type="inferred from homology"/>
<dbReference type="SUPFAM" id="SSF82866">
    <property type="entry name" value="Multidrug efflux transporter AcrB transmembrane domain"/>
    <property type="match status" value="2"/>
</dbReference>
<feature type="transmembrane region" description="Helical" evidence="8">
    <location>
        <begin position="438"/>
        <end position="458"/>
    </location>
</feature>
<evidence type="ECO:0000313" key="11">
    <source>
        <dbReference type="WBParaSite" id="jg7196.1"/>
    </source>
</evidence>
<keyword evidence="10" id="KW-1185">Reference proteome</keyword>
<dbReference type="InterPro" id="IPR000731">
    <property type="entry name" value="SSD"/>
</dbReference>
<dbReference type="WBParaSite" id="jg7196.1">
    <property type="protein sequence ID" value="jg7196.1"/>
    <property type="gene ID" value="jg7196"/>
</dbReference>
<feature type="transmembrane region" description="Helical" evidence="8">
    <location>
        <begin position="759"/>
        <end position="779"/>
    </location>
</feature>
<evidence type="ECO:0000313" key="10">
    <source>
        <dbReference type="Proteomes" id="UP000887574"/>
    </source>
</evidence>
<dbReference type="Pfam" id="PF02460">
    <property type="entry name" value="Patched"/>
    <property type="match status" value="1"/>
</dbReference>
<dbReference type="InterPro" id="IPR003392">
    <property type="entry name" value="PTHD_SSD"/>
</dbReference>
<evidence type="ECO:0000256" key="6">
    <source>
        <dbReference type="ARBA" id="ARBA00023136"/>
    </source>
</evidence>
<comment type="subcellular location">
    <subcellularLocation>
        <location evidence="1">Cell membrane</location>
        <topology evidence="1">Multi-pass membrane protein</topology>
    </subcellularLocation>
</comment>
<feature type="transmembrane region" description="Helical" evidence="8">
    <location>
        <begin position="357"/>
        <end position="374"/>
    </location>
</feature>
<evidence type="ECO:0000256" key="4">
    <source>
        <dbReference type="ARBA" id="ARBA00022692"/>
    </source>
</evidence>
<dbReference type="PANTHER" id="PTHR10796:SF92">
    <property type="entry name" value="PATCHED-RELATED, ISOFORM A"/>
    <property type="match status" value="1"/>
</dbReference>
<keyword evidence="5 8" id="KW-1133">Transmembrane helix</keyword>
<organism evidence="10 11">
    <name type="scientific">Ditylenchus dipsaci</name>
    <dbReference type="NCBI Taxonomy" id="166011"/>
    <lineage>
        <taxon>Eukaryota</taxon>
        <taxon>Metazoa</taxon>
        <taxon>Ecdysozoa</taxon>
        <taxon>Nematoda</taxon>
        <taxon>Chromadorea</taxon>
        <taxon>Rhabditida</taxon>
        <taxon>Tylenchina</taxon>
        <taxon>Tylenchomorpha</taxon>
        <taxon>Sphaerularioidea</taxon>
        <taxon>Anguinidae</taxon>
        <taxon>Anguininae</taxon>
        <taxon>Ditylenchus</taxon>
    </lineage>
</organism>
<evidence type="ECO:0000259" key="9">
    <source>
        <dbReference type="PROSITE" id="PS50156"/>
    </source>
</evidence>
<dbReference type="InterPro" id="IPR051697">
    <property type="entry name" value="Patched_domain-protein"/>
</dbReference>
<comment type="similarity">
    <text evidence="2">Belongs to the patched family.</text>
</comment>
<feature type="domain" description="SSD" evidence="9">
    <location>
        <begin position="350"/>
        <end position="492"/>
    </location>
</feature>